<feature type="domain" description="Sigma-54 factor interaction" evidence="8">
    <location>
        <begin position="147"/>
        <end position="376"/>
    </location>
</feature>
<keyword evidence="10" id="KW-0418">Kinase</keyword>
<organism evidence="10 11">
    <name type="scientific">Gottfriedia luciferensis</name>
    <dbReference type="NCBI Taxonomy" id="178774"/>
    <lineage>
        <taxon>Bacteria</taxon>
        <taxon>Bacillati</taxon>
        <taxon>Bacillota</taxon>
        <taxon>Bacilli</taxon>
        <taxon>Bacillales</taxon>
        <taxon>Bacillaceae</taxon>
        <taxon>Gottfriedia</taxon>
    </lineage>
</organism>
<dbReference type="Gene3D" id="1.10.10.60">
    <property type="entry name" value="Homeodomain-like"/>
    <property type="match status" value="1"/>
</dbReference>
<dbReference type="Proteomes" id="UP000094580">
    <property type="component" value="Unassembled WGS sequence"/>
</dbReference>
<evidence type="ECO:0000256" key="6">
    <source>
        <dbReference type="ARBA" id="ARBA00023163"/>
    </source>
</evidence>
<dbReference type="PROSITE" id="PS00688">
    <property type="entry name" value="SIGMA54_INTERACT_3"/>
    <property type="match status" value="1"/>
</dbReference>
<dbReference type="InterPro" id="IPR030828">
    <property type="entry name" value="HTH_TyrR"/>
</dbReference>
<accession>A0ABX2ZSW3</accession>
<keyword evidence="11" id="KW-1185">Reference proteome</keyword>
<dbReference type="PANTHER" id="PTHR32071">
    <property type="entry name" value="TRANSCRIPTIONAL REGULATORY PROTEIN"/>
    <property type="match status" value="1"/>
</dbReference>
<proteinExistence type="predicted"/>
<dbReference type="InterPro" id="IPR025944">
    <property type="entry name" value="Sigma_54_int_dom_CS"/>
</dbReference>
<reference evidence="10 11" key="1">
    <citation type="submission" date="2016-07" db="EMBL/GenBank/DDBJ databases">
        <authorList>
            <person name="Townsley L."/>
            <person name="Shank E.A."/>
        </authorList>
    </citation>
    <scope>NUCLEOTIDE SEQUENCE [LARGE SCALE GENOMIC DNA]</scope>
    <source>
        <strain evidence="10 11">CH01</strain>
    </source>
</reference>
<dbReference type="InterPro" id="IPR003593">
    <property type="entry name" value="AAA+_ATPase"/>
</dbReference>
<dbReference type="InterPro" id="IPR058031">
    <property type="entry name" value="AAA_lid_NorR"/>
</dbReference>
<evidence type="ECO:0000256" key="1">
    <source>
        <dbReference type="ARBA" id="ARBA00022741"/>
    </source>
</evidence>
<dbReference type="CDD" id="cd00009">
    <property type="entry name" value="AAA"/>
    <property type="match status" value="1"/>
</dbReference>
<dbReference type="EMBL" id="MDKC01000008">
    <property type="protein sequence ID" value="ODG92482.1"/>
    <property type="molecule type" value="Genomic_DNA"/>
</dbReference>
<dbReference type="PANTHER" id="PTHR32071:SF57">
    <property type="entry name" value="C4-DICARBOXYLATE TRANSPORT TRANSCRIPTIONAL REGULATORY PROTEIN DCTD"/>
    <property type="match status" value="1"/>
</dbReference>
<dbReference type="Gene3D" id="3.30.450.20">
    <property type="entry name" value="PAS domain"/>
    <property type="match status" value="1"/>
</dbReference>
<evidence type="ECO:0000256" key="4">
    <source>
        <dbReference type="ARBA" id="ARBA00023015"/>
    </source>
</evidence>
<dbReference type="SMART" id="SM00382">
    <property type="entry name" value="AAA"/>
    <property type="match status" value="1"/>
</dbReference>
<dbReference type="Pfam" id="PF25601">
    <property type="entry name" value="AAA_lid_14"/>
    <property type="match status" value="1"/>
</dbReference>
<dbReference type="InterPro" id="IPR035965">
    <property type="entry name" value="PAS-like_dom_sf"/>
</dbReference>
<dbReference type="Pfam" id="PF18024">
    <property type="entry name" value="HTH_50"/>
    <property type="match status" value="1"/>
</dbReference>
<evidence type="ECO:0000259" key="8">
    <source>
        <dbReference type="PROSITE" id="PS50045"/>
    </source>
</evidence>
<sequence length="453" mass="51979">MKSYSNLSEILEFDKEVLLNILNYSSDEIYILNRNLEIIYVNKMCEQHYGLRQNEIIGKHNDIFLEKGYWTPSIIPIVLEKNNTVTINQTTHTGKELVTTAIPIFNPINKKLDFIFITSREKNYISIIHNNTYEMLDSSKHFNSNGFLTIDEEMTNIIEFCKKIAPVDTNILIQGESGTGKGVLAKYIHDLSNRNAGPFLAINCAAIPEDLLESELFGYATGAFTGALKNGKIGLLETANKGTIFLDEIGEISLKFQAKLLQVLQDRSFFSVGGRELKKVDVRIITATNRNLLEMVKSKQFREDLFYRLNVIDIQIPPLRNRKKDIPILADHFLTKFNHKYKVNRTFSTNVKNTFEAFQWPGNIRQLENIIERLVITSESVIRLSDLPSQLIPENHPVTIQEDNSLENILEETEKKMIIESYRIHKSSRKVAKDLGLSQTKANKLIQKYCKNE</sequence>
<dbReference type="SUPFAM" id="SSF52540">
    <property type="entry name" value="P-loop containing nucleoside triphosphate hydrolases"/>
    <property type="match status" value="1"/>
</dbReference>
<evidence type="ECO:0000256" key="3">
    <source>
        <dbReference type="ARBA" id="ARBA00022840"/>
    </source>
</evidence>
<dbReference type="InterPro" id="IPR000014">
    <property type="entry name" value="PAS"/>
</dbReference>
<name>A0ABX2ZSW3_9BACI</name>
<keyword evidence="2" id="KW-0058">Aromatic hydrocarbons catabolism</keyword>
<protein>
    <recommendedName>
        <fullName evidence="7">HTH-type transcriptional regulatory protein TyrR</fullName>
    </recommendedName>
</protein>
<dbReference type="Gene3D" id="3.40.50.300">
    <property type="entry name" value="P-loop containing nucleotide triphosphate hydrolases"/>
    <property type="match status" value="1"/>
</dbReference>
<evidence type="ECO:0000313" key="11">
    <source>
        <dbReference type="Proteomes" id="UP000094580"/>
    </source>
</evidence>
<evidence type="ECO:0000313" key="10">
    <source>
        <dbReference type="EMBL" id="ODG92482.1"/>
    </source>
</evidence>
<keyword evidence="5" id="KW-0238">DNA-binding</keyword>
<dbReference type="PROSITE" id="PS50112">
    <property type="entry name" value="PAS"/>
    <property type="match status" value="1"/>
</dbReference>
<dbReference type="InterPro" id="IPR025943">
    <property type="entry name" value="Sigma_54_int_dom_ATP-bd_2"/>
</dbReference>
<gene>
    <name evidence="10" type="ORF">BED47_19960</name>
</gene>
<dbReference type="InterPro" id="IPR025662">
    <property type="entry name" value="Sigma_54_int_dom_ATP-bd_1"/>
</dbReference>
<keyword evidence="4" id="KW-0805">Transcription regulation</keyword>
<dbReference type="Pfam" id="PF00158">
    <property type="entry name" value="Sigma54_activat"/>
    <property type="match status" value="1"/>
</dbReference>
<dbReference type="PROSITE" id="PS50045">
    <property type="entry name" value="SIGMA54_INTERACT_4"/>
    <property type="match status" value="1"/>
</dbReference>
<keyword evidence="6" id="KW-0804">Transcription</keyword>
<dbReference type="PROSITE" id="PS00676">
    <property type="entry name" value="SIGMA54_INTERACT_2"/>
    <property type="match status" value="1"/>
</dbReference>
<dbReference type="Gene3D" id="1.10.8.60">
    <property type="match status" value="1"/>
</dbReference>
<feature type="domain" description="PAS" evidence="9">
    <location>
        <begin position="14"/>
        <end position="59"/>
    </location>
</feature>
<comment type="caution">
    <text evidence="10">The sequence shown here is derived from an EMBL/GenBank/DDBJ whole genome shotgun (WGS) entry which is preliminary data.</text>
</comment>
<dbReference type="RefSeq" id="WP_069033341.1">
    <property type="nucleotide sequence ID" value="NZ_MDKC01000008.1"/>
</dbReference>
<keyword evidence="10" id="KW-0808">Transferase</keyword>
<dbReference type="PROSITE" id="PS00675">
    <property type="entry name" value="SIGMA54_INTERACT_1"/>
    <property type="match status" value="1"/>
</dbReference>
<evidence type="ECO:0000256" key="5">
    <source>
        <dbReference type="ARBA" id="ARBA00023125"/>
    </source>
</evidence>
<dbReference type="GO" id="GO:0016301">
    <property type="term" value="F:kinase activity"/>
    <property type="evidence" value="ECO:0007669"/>
    <property type="project" value="UniProtKB-KW"/>
</dbReference>
<keyword evidence="1" id="KW-0547">Nucleotide-binding</keyword>
<dbReference type="SUPFAM" id="SSF55785">
    <property type="entry name" value="PYP-like sensor domain (PAS domain)"/>
    <property type="match status" value="1"/>
</dbReference>
<evidence type="ECO:0000256" key="7">
    <source>
        <dbReference type="ARBA" id="ARBA00029500"/>
    </source>
</evidence>
<dbReference type="InterPro" id="IPR002078">
    <property type="entry name" value="Sigma_54_int"/>
</dbReference>
<dbReference type="CDD" id="cd00130">
    <property type="entry name" value="PAS"/>
    <property type="match status" value="1"/>
</dbReference>
<keyword evidence="3" id="KW-0067">ATP-binding</keyword>
<dbReference type="InterPro" id="IPR027417">
    <property type="entry name" value="P-loop_NTPase"/>
</dbReference>
<evidence type="ECO:0000256" key="2">
    <source>
        <dbReference type="ARBA" id="ARBA00022797"/>
    </source>
</evidence>
<evidence type="ECO:0000259" key="9">
    <source>
        <dbReference type="PROSITE" id="PS50112"/>
    </source>
</evidence>